<reference evidence="1" key="2">
    <citation type="submission" date="2022-10" db="EMBL/GenBank/DDBJ databases">
        <authorList>
            <consortium name="ENA_rothamsted_submissions"/>
            <consortium name="culmorum"/>
            <person name="King R."/>
        </authorList>
    </citation>
    <scope>NUCLEOTIDE SEQUENCE</scope>
</reference>
<name>A0A9P0IXQ9_APHGO</name>
<evidence type="ECO:0000313" key="2">
    <source>
        <dbReference type="Proteomes" id="UP001154329"/>
    </source>
</evidence>
<reference evidence="1" key="1">
    <citation type="submission" date="2022-02" db="EMBL/GenBank/DDBJ databases">
        <authorList>
            <person name="King R."/>
        </authorList>
    </citation>
    <scope>NUCLEOTIDE SEQUENCE</scope>
</reference>
<protein>
    <submittedName>
        <fullName evidence="1">Uncharacterized protein</fullName>
    </submittedName>
</protein>
<proteinExistence type="predicted"/>
<organism evidence="1 2">
    <name type="scientific">Aphis gossypii</name>
    <name type="common">Cotton aphid</name>
    <dbReference type="NCBI Taxonomy" id="80765"/>
    <lineage>
        <taxon>Eukaryota</taxon>
        <taxon>Metazoa</taxon>
        <taxon>Ecdysozoa</taxon>
        <taxon>Arthropoda</taxon>
        <taxon>Hexapoda</taxon>
        <taxon>Insecta</taxon>
        <taxon>Pterygota</taxon>
        <taxon>Neoptera</taxon>
        <taxon>Paraneoptera</taxon>
        <taxon>Hemiptera</taxon>
        <taxon>Sternorrhyncha</taxon>
        <taxon>Aphidomorpha</taxon>
        <taxon>Aphidoidea</taxon>
        <taxon>Aphididae</taxon>
        <taxon>Aphidini</taxon>
        <taxon>Aphis</taxon>
        <taxon>Aphis</taxon>
    </lineage>
</organism>
<evidence type="ECO:0000313" key="1">
    <source>
        <dbReference type="EMBL" id="CAH1721684.1"/>
    </source>
</evidence>
<dbReference type="EMBL" id="OU899035">
    <property type="protein sequence ID" value="CAH1721684.1"/>
    <property type="molecule type" value="Genomic_DNA"/>
</dbReference>
<sequence length="156" mass="18371">MYDFLFPAKLMSFFFLSRNWCFRNYYVVKRFGLFSRLFAGNHVYTSYINIFGRRVLDHYLLITNPVRRYRPTHYSSSSRRYKLLLLTDNAPRTHVILRRESGGGGGGSDDRVSAHAQLTAQYKLYGSNIKSLDFYIFNPLKQHTSAFVRVRMAMRT</sequence>
<accession>A0A9P0IXQ9</accession>
<keyword evidence="2" id="KW-1185">Reference proteome</keyword>
<gene>
    <name evidence="1" type="ORF">APHIGO_LOCUS4488</name>
</gene>
<dbReference type="Proteomes" id="UP001154329">
    <property type="component" value="Chromosome 2"/>
</dbReference>
<dbReference type="AlphaFoldDB" id="A0A9P0IXQ9"/>